<dbReference type="OrthoDB" id="301434at2759"/>
<keyword evidence="1" id="KW-0472">Membrane</keyword>
<evidence type="ECO:0000256" key="1">
    <source>
        <dbReference type="SAM" id="Phobius"/>
    </source>
</evidence>
<feature type="transmembrane region" description="Helical" evidence="1">
    <location>
        <begin position="39"/>
        <end position="64"/>
    </location>
</feature>
<keyword evidence="3" id="KW-1185">Reference proteome</keyword>
<protein>
    <submittedName>
        <fullName evidence="2">Dihydrosphingosine 1-phosphate phosphatase</fullName>
    </submittedName>
</protein>
<keyword evidence="1" id="KW-1133">Transmembrane helix</keyword>
<feature type="transmembrane region" description="Helical" evidence="1">
    <location>
        <begin position="199"/>
        <end position="220"/>
    </location>
</feature>
<proteinExistence type="predicted"/>
<keyword evidence="1" id="KW-0812">Transmembrane</keyword>
<evidence type="ECO:0000313" key="3">
    <source>
        <dbReference type="Proteomes" id="UP000188320"/>
    </source>
</evidence>
<gene>
    <name evidence="2" type="ORF">AX774_g3790</name>
</gene>
<name>A0A1R1PP34_ZANCU</name>
<dbReference type="Proteomes" id="UP000188320">
    <property type="component" value="Unassembled WGS sequence"/>
</dbReference>
<dbReference type="EMBL" id="LSSK01000608">
    <property type="protein sequence ID" value="OMH82718.1"/>
    <property type="molecule type" value="Genomic_DNA"/>
</dbReference>
<evidence type="ECO:0000313" key="2">
    <source>
        <dbReference type="EMBL" id="OMH82718.1"/>
    </source>
</evidence>
<sequence length="222" mass="24986">MFGRIYCGMHSLIDVYGGATLGTIISLPFSIYHDYLDTFFYLGGIEGPALASFCVFLILYYHPFFPGKCPCYEDTFSALSAGLGVVYGSFMLNIHHPIYSSEFPDVPFYLYRTVLGVFIVAGWKAISKPVIRKVFALGFDRLLKKFRLYKKKKYSALGNQKSASTLSSNSSKGLHVFSFDLDVGSGPDKIYSDNNMARIPIYILIGYISVYVMPWLFFYLGV</sequence>
<dbReference type="SUPFAM" id="SSF48317">
    <property type="entry name" value="Acid phosphatase/Vanadium-dependent haloperoxidase"/>
    <property type="match status" value="1"/>
</dbReference>
<accession>A0A1R1PP34</accession>
<comment type="caution">
    <text evidence="2">The sequence shown here is derived from an EMBL/GenBank/DDBJ whole genome shotgun (WGS) entry which is preliminary data.</text>
</comment>
<feature type="transmembrane region" description="Helical" evidence="1">
    <location>
        <begin position="108"/>
        <end position="126"/>
    </location>
</feature>
<feature type="transmembrane region" description="Helical" evidence="1">
    <location>
        <begin position="12"/>
        <end position="33"/>
    </location>
</feature>
<dbReference type="InterPro" id="IPR036938">
    <property type="entry name" value="PAP2/HPO_sf"/>
</dbReference>
<organism evidence="2 3">
    <name type="scientific">Zancudomyces culisetae</name>
    <name type="common">Gut fungus</name>
    <name type="synonym">Smittium culisetae</name>
    <dbReference type="NCBI Taxonomy" id="1213189"/>
    <lineage>
        <taxon>Eukaryota</taxon>
        <taxon>Fungi</taxon>
        <taxon>Fungi incertae sedis</taxon>
        <taxon>Zoopagomycota</taxon>
        <taxon>Kickxellomycotina</taxon>
        <taxon>Harpellomycetes</taxon>
        <taxon>Harpellales</taxon>
        <taxon>Legeriomycetaceae</taxon>
        <taxon>Zancudomyces</taxon>
    </lineage>
</organism>
<reference evidence="3" key="1">
    <citation type="submission" date="2017-01" db="EMBL/GenBank/DDBJ databases">
        <authorList>
            <person name="Wang Y."/>
            <person name="White M."/>
            <person name="Kvist S."/>
            <person name="Moncalvo J.-M."/>
        </authorList>
    </citation>
    <scope>NUCLEOTIDE SEQUENCE [LARGE SCALE GENOMIC DNA]</scope>
    <source>
        <strain evidence="3">COL-18-3</strain>
    </source>
</reference>
<dbReference type="AlphaFoldDB" id="A0A1R1PP34"/>
<feature type="transmembrane region" description="Helical" evidence="1">
    <location>
        <begin position="76"/>
        <end position="96"/>
    </location>
</feature>